<keyword evidence="3" id="KW-1185">Reference proteome</keyword>
<comment type="caution">
    <text evidence="2">The sequence shown here is derived from an EMBL/GenBank/DDBJ whole genome shotgun (WGS) entry which is preliminary data.</text>
</comment>
<gene>
    <name evidence="2" type="ORF">N780_13200</name>
</gene>
<feature type="compositionally biased region" description="Basic and acidic residues" evidence="1">
    <location>
        <begin position="29"/>
        <end position="38"/>
    </location>
</feature>
<sequence>MTKRKVTRDAALKNNSTPTESMANVELTDETKSQEDMQRGANRNSKHGMQGDHKK</sequence>
<dbReference type="STRING" id="1385513.N780_13200"/>
<organism evidence="2 3">
    <name type="scientific">Pontibacillus chungwhensis BH030062</name>
    <dbReference type="NCBI Taxonomy" id="1385513"/>
    <lineage>
        <taxon>Bacteria</taxon>
        <taxon>Bacillati</taxon>
        <taxon>Bacillota</taxon>
        <taxon>Bacilli</taxon>
        <taxon>Bacillales</taxon>
        <taxon>Bacillaceae</taxon>
        <taxon>Pontibacillus</taxon>
    </lineage>
</organism>
<dbReference type="eggNOG" id="ENOG5033BJ8">
    <property type="taxonomic scope" value="Bacteria"/>
</dbReference>
<evidence type="ECO:0000313" key="2">
    <source>
        <dbReference type="EMBL" id="KGP93248.1"/>
    </source>
</evidence>
<evidence type="ECO:0000256" key="1">
    <source>
        <dbReference type="SAM" id="MobiDB-lite"/>
    </source>
</evidence>
<proteinExistence type="predicted"/>
<accession>A0A0A2V2G5</accession>
<dbReference type="EMBL" id="AVBG01000001">
    <property type="protein sequence ID" value="KGP93248.1"/>
    <property type="molecule type" value="Genomic_DNA"/>
</dbReference>
<dbReference type="Proteomes" id="UP000030153">
    <property type="component" value="Unassembled WGS sequence"/>
</dbReference>
<reference evidence="2 3" key="1">
    <citation type="submission" date="2013-08" db="EMBL/GenBank/DDBJ databases">
        <title>Genome of Pontibacillus chungwhensis.</title>
        <authorList>
            <person name="Wang Q."/>
            <person name="Wang G."/>
        </authorList>
    </citation>
    <scope>NUCLEOTIDE SEQUENCE [LARGE SCALE GENOMIC DNA]</scope>
    <source>
        <strain evidence="2 3">BH030062</strain>
    </source>
</reference>
<dbReference type="AlphaFoldDB" id="A0A0A2V2G5"/>
<name>A0A0A2V2G5_9BACI</name>
<protein>
    <submittedName>
        <fullName evidence="2">Stage 0 sporulation regulatory protein</fullName>
    </submittedName>
</protein>
<feature type="compositionally biased region" description="Polar residues" evidence="1">
    <location>
        <begin position="13"/>
        <end position="22"/>
    </location>
</feature>
<feature type="region of interest" description="Disordered" evidence="1">
    <location>
        <begin position="1"/>
        <end position="55"/>
    </location>
</feature>
<dbReference type="RefSeq" id="WP_036779706.1">
    <property type="nucleotide sequence ID" value="NZ_AVBG01000001.1"/>
</dbReference>
<evidence type="ECO:0000313" key="3">
    <source>
        <dbReference type="Proteomes" id="UP000030153"/>
    </source>
</evidence>